<dbReference type="FunFam" id="1.10.10.10:FF:000322">
    <property type="entry name" value="Probable disease resistance protein At1g63360"/>
    <property type="match status" value="1"/>
</dbReference>
<gene>
    <name evidence="10" type="ORF">ACJRO7_010186</name>
</gene>
<dbReference type="PANTHER" id="PTHR36766:SF51">
    <property type="entry name" value="DISEASE RESISTANCE RPP13-LIKE PROTEIN 1"/>
    <property type="match status" value="1"/>
</dbReference>
<dbReference type="Gene3D" id="3.80.10.10">
    <property type="entry name" value="Ribonuclease Inhibitor"/>
    <property type="match status" value="5"/>
</dbReference>
<evidence type="ECO:0000313" key="11">
    <source>
        <dbReference type="Proteomes" id="UP001634007"/>
    </source>
</evidence>
<evidence type="ECO:0000259" key="7">
    <source>
        <dbReference type="Pfam" id="PF18052"/>
    </source>
</evidence>
<dbReference type="GO" id="GO:0005524">
    <property type="term" value="F:ATP binding"/>
    <property type="evidence" value="ECO:0007669"/>
    <property type="project" value="UniProtKB-KW"/>
</dbReference>
<evidence type="ECO:0000256" key="4">
    <source>
        <dbReference type="ARBA" id="ARBA00022821"/>
    </source>
</evidence>
<keyword evidence="11" id="KW-1185">Reference proteome</keyword>
<sequence length="1369" mass="155608">MTIGGIVLGSFMGSFFSILFHKLTSLILVYAQHEGINTSLLKEWNEMLGTINAVLTDAEDKQLSGNPLVKLWLDDVRDLAYDMEDLIDELVIKVTQVKLEAKSNTSKGLEKWKFSFFGRDKSSGSNPNLGLFMFETKVQEISGRLKVIVTRKALLSLRENVVDRSNYTNKRDLTTSLPEPQFYGRQKEEAQILKLLISEVENSNAVLSMIPIVGMGGVGKTALAQRLYNDVKVYSCFEKRAWVCVSDVFDVLHITKAILRSIIGLSSQGEDLNGLQVKLKGNLSGKKFLVVLDDIWNEKYEKWTALLKPFEAGAKGSKIIITTRNLAVASITRASPYHLKELSLDNCTSLLAFHALGATNFESHPEFKTIGKKIAERCKGLPLAAKMLGGALRNKRNPSEWEDTLNNRIWDLPMVENDEVLPVLNLSYVHLPCHLKRCFAYCAVFPKDYEIERDELVLLWIAEGFLDTQKVKGDNFKLGRNYFDELVSRSFLQQSSVDASKFSMHDLLNDLAKSIAGSAYLCSGESHLATNEEDTSLGKIRYASFISSHFVTSKCLREYHRMKVLRTLMLLHNGFRGDTFSISNKVLHDLLTELKYLRVLSICHCDIIEVPNCIGDLKHLRYLNFSYTDIKRLPESIVNLCKLQVLILRGCQKLSKLPQGITKLVSLQILDVRDTRSLKEMPLGIGNLKNLIILSKFVVRPEKGSQLEELKNLPHLQGELFISELQKVEKVRDAIDANLHQKQGLTNLSLHWDENLENLQNHEREAQVLDYLRPHIDLENLNILNYGGAKFPSWLGGPSYSKIVSLCLWGCPNVISLPPLGQLPSLKELSLEGLHTVRMIGSEFYGDRRPFSSLTTLKLKEMLSWKNWSPYVGGPKEEVAFSCLQHLVVRCCPSLIRTLPHQLDCLIKLEIHSCPLLNNSTNEVCFPSLRELYLEDCNKEILKSLVNLTSLTILKIENLAELVCFDHVFMRCLVKLKDLHIERCDKLIYLWQDENIMLNLTCLQELAIESCPRFTSFVAGEGEIELSCNFERMELSNCISLEKLPSKMHAFKHLIIRRCPKILGPTIPLDDPNNNNPISQLEYLRIVNCDSLISSLFANDRLTALKKLCICECKGVESVETIIIESLKEMIIDGCPNLGSLPQCLHTLSHLAHLDISNCPALEIDEFPSLPITMSCLIISNCPKIKSLPNQWHHLTSLETLFIEDCQNIKCFPKGGLPPNLHRLLIRGCENLKQPVREWGLHLLTSLRCMLIDFCMGGEGEKIWFPSEDRDAWSLIFPSSLMYLRICNMWNVERLSNGLLNHLFSLKHLWIDSCPKLRYLPEDGFPPSLQELYIEKCEILKDRCSKLTGDYWPLIQEIPLIEIDWVRIQ</sequence>
<dbReference type="Gene3D" id="1.10.10.10">
    <property type="entry name" value="Winged helix-like DNA-binding domain superfamily/Winged helix DNA-binding domain"/>
    <property type="match status" value="1"/>
</dbReference>
<evidence type="ECO:0000256" key="3">
    <source>
        <dbReference type="ARBA" id="ARBA00022741"/>
    </source>
</evidence>
<dbReference type="InterPro" id="IPR041118">
    <property type="entry name" value="Rx_N"/>
</dbReference>
<keyword evidence="5" id="KW-0067">ATP-binding</keyword>
<keyword evidence="4" id="KW-0611">Plant defense</keyword>
<dbReference type="InterPro" id="IPR032675">
    <property type="entry name" value="LRR_dom_sf"/>
</dbReference>
<keyword evidence="1" id="KW-0433">Leucine-rich repeat</keyword>
<reference evidence="10 11" key="1">
    <citation type="submission" date="2024-11" db="EMBL/GenBank/DDBJ databases">
        <title>Chromosome-level genome assembly of Eucalyptus globulus Labill. provides insights into its genome evolution.</title>
        <authorList>
            <person name="Li X."/>
        </authorList>
    </citation>
    <scope>NUCLEOTIDE SEQUENCE [LARGE SCALE GENOMIC DNA]</scope>
    <source>
        <strain evidence="10">CL2024</strain>
        <tissue evidence="10">Fresh tender leaves</tissue>
    </source>
</reference>
<dbReference type="Proteomes" id="UP001634007">
    <property type="component" value="Unassembled WGS sequence"/>
</dbReference>
<evidence type="ECO:0000313" key="10">
    <source>
        <dbReference type="EMBL" id="KAL3749050.1"/>
    </source>
</evidence>
<feature type="domain" description="NB-ARC" evidence="6">
    <location>
        <begin position="204"/>
        <end position="352"/>
    </location>
</feature>
<evidence type="ECO:0008006" key="12">
    <source>
        <dbReference type="Google" id="ProtNLM"/>
    </source>
</evidence>
<accession>A0ABD3LB73</accession>
<feature type="domain" description="Disease resistance protein winged helix" evidence="8">
    <location>
        <begin position="444"/>
        <end position="512"/>
    </location>
</feature>
<dbReference type="Gene3D" id="1.10.8.430">
    <property type="entry name" value="Helical domain of apoptotic protease-activating factors"/>
    <property type="match status" value="1"/>
</dbReference>
<evidence type="ECO:0000259" key="6">
    <source>
        <dbReference type="Pfam" id="PF00931"/>
    </source>
</evidence>
<evidence type="ECO:0000259" key="8">
    <source>
        <dbReference type="Pfam" id="PF23559"/>
    </source>
</evidence>
<evidence type="ECO:0000256" key="1">
    <source>
        <dbReference type="ARBA" id="ARBA00022614"/>
    </source>
</evidence>
<dbReference type="GO" id="GO:0006952">
    <property type="term" value="P:defense response"/>
    <property type="evidence" value="ECO:0007669"/>
    <property type="project" value="UniProtKB-KW"/>
</dbReference>
<dbReference type="SUPFAM" id="SSF52058">
    <property type="entry name" value="L domain-like"/>
    <property type="match status" value="2"/>
</dbReference>
<dbReference type="SUPFAM" id="SSF52047">
    <property type="entry name" value="RNI-like"/>
    <property type="match status" value="1"/>
</dbReference>
<name>A0ABD3LB73_EUCGL</name>
<dbReference type="Gene3D" id="3.40.50.300">
    <property type="entry name" value="P-loop containing nucleotide triphosphate hydrolases"/>
    <property type="match status" value="1"/>
</dbReference>
<feature type="domain" description="Disease resistance N-terminal" evidence="7">
    <location>
        <begin position="17"/>
        <end position="104"/>
    </location>
</feature>
<dbReference type="InterPro" id="IPR027417">
    <property type="entry name" value="P-loop_NTPase"/>
</dbReference>
<evidence type="ECO:0000256" key="2">
    <source>
        <dbReference type="ARBA" id="ARBA00022737"/>
    </source>
</evidence>
<dbReference type="Gene3D" id="1.20.5.4130">
    <property type="match status" value="1"/>
</dbReference>
<dbReference type="Pfam" id="PF25019">
    <property type="entry name" value="LRR_R13L1-DRL21"/>
    <property type="match status" value="1"/>
</dbReference>
<organism evidence="10 11">
    <name type="scientific">Eucalyptus globulus</name>
    <name type="common">Tasmanian blue gum</name>
    <dbReference type="NCBI Taxonomy" id="34317"/>
    <lineage>
        <taxon>Eukaryota</taxon>
        <taxon>Viridiplantae</taxon>
        <taxon>Streptophyta</taxon>
        <taxon>Embryophyta</taxon>
        <taxon>Tracheophyta</taxon>
        <taxon>Spermatophyta</taxon>
        <taxon>Magnoliopsida</taxon>
        <taxon>eudicotyledons</taxon>
        <taxon>Gunneridae</taxon>
        <taxon>Pentapetalae</taxon>
        <taxon>rosids</taxon>
        <taxon>malvids</taxon>
        <taxon>Myrtales</taxon>
        <taxon>Myrtaceae</taxon>
        <taxon>Myrtoideae</taxon>
        <taxon>Eucalypteae</taxon>
        <taxon>Eucalyptus</taxon>
    </lineage>
</organism>
<dbReference type="EMBL" id="JBJKBG010000002">
    <property type="protein sequence ID" value="KAL3749050.1"/>
    <property type="molecule type" value="Genomic_DNA"/>
</dbReference>
<dbReference type="InterPro" id="IPR056789">
    <property type="entry name" value="LRR_R13L1-DRL21"/>
</dbReference>
<evidence type="ECO:0000259" key="9">
    <source>
        <dbReference type="Pfam" id="PF25019"/>
    </source>
</evidence>
<dbReference type="InterPro" id="IPR036388">
    <property type="entry name" value="WH-like_DNA-bd_sf"/>
</dbReference>
<dbReference type="Pfam" id="PF00931">
    <property type="entry name" value="NB-ARC"/>
    <property type="match status" value="1"/>
</dbReference>
<dbReference type="InterPro" id="IPR042197">
    <property type="entry name" value="Apaf_helical"/>
</dbReference>
<dbReference type="PRINTS" id="PR00364">
    <property type="entry name" value="DISEASERSIST"/>
</dbReference>
<dbReference type="InterPro" id="IPR002182">
    <property type="entry name" value="NB-ARC"/>
</dbReference>
<evidence type="ECO:0000256" key="5">
    <source>
        <dbReference type="ARBA" id="ARBA00022840"/>
    </source>
</evidence>
<proteinExistence type="predicted"/>
<dbReference type="PANTHER" id="PTHR36766">
    <property type="entry name" value="PLANT BROAD-SPECTRUM MILDEW RESISTANCE PROTEIN RPW8"/>
    <property type="match status" value="1"/>
</dbReference>
<dbReference type="Pfam" id="PF18052">
    <property type="entry name" value="Rx_N"/>
    <property type="match status" value="1"/>
</dbReference>
<feature type="domain" description="R13L1/DRL21-like LRR repeat region" evidence="9">
    <location>
        <begin position="707"/>
        <end position="833"/>
    </location>
</feature>
<keyword evidence="2" id="KW-0677">Repeat</keyword>
<dbReference type="Pfam" id="PF23559">
    <property type="entry name" value="WHD_DRP"/>
    <property type="match status" value="1"/>
</dbReference>
<comment type="caution">
    <text evidence="10">The sequence shown here is derived from an EMBL/GenBank/DDBJ whole genome shotgun (WGS) entry which is preliminary data.</text>
</comment>
<dbReference type="SUPFAM" id="SSF52540">
    <property type="entry name" value="P-loop containing nucleoside triphosphate hydrolases"/>
    <property type="match status" value="1"/>
</dbReference>
<protein>
    <recommendedName>
        <fullName evidence="12">Disease resistance RPP13-like protein 1</fullName>
    </recommendedName>
</protein>
<dbReference type="FunFam" id="3.40.50.300:FF:001091">
    <property type="entry name" value="Probable disease resistance protein At1g61300"/>
    <property type="match status" value="1"/>
</dbReference>
<dbReference type="InterPro" id="IPR058922">
    <property type="entry name" value="WHD_DRP"/>
</dbReference>
<dbReference type="GO" id="GO:0051707">
    <property type="term" value="P:response to other organism"/>
    <property type="evidence" value="ECO:0007669"/>
    <property type="project" value="UniProtKB-ARBA"/>
</dbReference>
<keyword evidence="3" id="KW-0547">Nucleotide-binding</keyword>